<evidence type="ECO:0000313" key="1">
    <source>
        <dbReference type="EMBL" id="BAG13785.2"/>
    </source>
</evidence>
<accession>A0ACA8KP19</accession>
<dbReference type="EMBL" id="AP009510">
    <property type="protein sequence ID" value="BAG13785.2"/>
    <property type="molecule type" value="Genomic_DNA"/>
</dbReference>
<gene>
    <name evidence="1" type="ordered locus">TGRD_298</name>
</gene>
<proteinExistence type="predicted"/>
<organism evidence="1 2">
    <name type="scientific">Endomicrobium trichonymphae</name>
    <dbReference type="NCBI Taxonomy" id="1408204"/>
    <lineage>
        <taxon>Bacteria</taxon>
        <taxon>Pseudomonadati</taxon>
        <taxon>Elusimicrobiota</taxon>
        <taxon>Endomicrobiia</taxon>
        <taxon>Endomicrobiales</taxon>
        <taxon>Endomicrobiaceae</taxon>
        <taxon>Candidatus Endomicrobiellum</taxon>
    </lineage>
</organism>
<evidence type="ECO:0000313" key="2">
    <source>
        <dbReference type="Proteomes" id="UP000001691"/>
    </source>
</evidence>
<keyword evidence="2" id="KW-1185">Reference proteome</keyword>
<dbReference type="Proteomes" id="UP000001691">
    <property type="component" value="Chromosome"/>
</dbReference>
<protein>
    <submittedName>
        <fullName evidence="1">Uncharacterized protein</fullName>
    </submittedName>
</protein>
<sequence>MKICKFTIKTASESLKLITVASLCAFCILVSGHYYRIKNYAKTLSETLNIVVFFDKNSVDDTVISREIEATGLVSVKEYVNAVEAYSKAVERNPFLKDISVPDAAKSVQAYVLVTPKSIPYENFLSKMKNVLERISGIDEVVFDMTVFKHYTEIENLLSFCRKIFFVFAVIIFILFVFKCIFFVLEQELDTRKIVANIFSYLLSSMSGFLILWTICICARYPLLIDKVAIFSIVPFIAVLGAVLD</sequence>
<reference evidence="2" key="1">
    <citation type="journal article" date="2008" name="Proc. Natl. Acad. Sci. U.S.A.">
        <title>Complete genome of the uncultured termite group 1 bacteria in a single host protist cell.</title>
        <authorList>
            <person name="Hongoh Y."/>
            <person name="Sharma V.K."/>
            <person name="Prakash T."/>
            <person name="Noda S."/>
            <person name="Taylor T.D."/>
            <person name="Kudo T."/>
            <person name="Sakaki Y."/>
            <person name="Toyoda A."/>
            <person name="Hattori M."/>
            <person name="Ohkuma M."/>
        </authorList>
    </citation>
    <scope>NUCLEOTIDE SEQUENCE [LARGE SCALE GENOMIC DNA]</scope>
    <source>
        <strain evidence="2">Rs-D17 genomovar Ri2008</strain>
    </source>
</reference>
<name>A0ACA8KP19_ENDTX</name>